<dbReference type="GO" id="GO:0005829">
    <property type="term" value="C:cytosol"/>
    <property type="evidence" value="ECO:0007669"/>
    <property type="project" value="TreeGrafter"/>
</dbReference>
<dbReference type="InterPro" id="IPR050378">
    <property type="entry name" value="Metallo-dep_Hydrolases_sf"/>
</dbReference>
<organism evidence="2 3">
    <name type="scientific">OM182 bacterium</name>
    <dbReference type="NCBI Taxonomy" id="2510334"/>
    <lineage>
        <taxon>Bacteria</taxon>
        <taxon>Pseudomonadati</taxon>
        <taxon>Pseudomonadota</taxon>
        <taxon>Gammaproteobacteria</taxon>
        <taxon>OMG group</taxon>
        <taxon>OM182 clade</taxon>
    </lineage>
</organism>
<evidence type="ECO:0000259" key="1">
    <source>
        <dbReference type="Pfam" id="PF07969"/>
    </source>
</evidence>
<evidence type="ECO:0000313" key="2">
    <source>
        <dbReference type="EMBL" id="RZO77226.1"/>
    </source>
</evidence>
<dbReference type="InterPro" id="IPR013108">
    <property type="entry name" value="Amidohydro_3"/>
</dbReference>
<dbReference type="PANTHER" id="PTHR11647:SF1">
    <property type="entry name" value="COLLAPSIN RESPONSE MEDIATOR PROTEIN"/>
    <property type="match status" value="1"/>
</dbReference>
<feature type="domain" description="Amidohydrolase 3" evidence="1">
    <location>
        <begin position="439"/>
        <end position="525"/>
    </location>
</feature>
<name>A0A520S464_9GAMM</name>
<keyword evidence="2" id="KW-0378">Hydrolase</keyword>
<dbReference type="PANTHER" id="PTHR11647">
    <property type="entry name" value="HYDRANTOINASE/DIHYDROPYRIMIDINASE FAMILY MEMBER"/>
    <property type="match status" value="1"/>
</dbReference>
<evidence type="ECO:0000313" key="3">
    <source>
        <dbReference type="Proteomes" id="UP000316199"/>
    </source>
</evidence>
<dbReference type="Pfam" id="PF07969">
    <property type="entry name" value="Amidohydro_3"/>
    <property type="match status" value="2"/>
</dbReference>
<dbReference type="Proteomes" id="UP000316199">
    <property type="component" value="Unassembled WGS sequence"/>
</dbReference>
<dbReference type="InterPro" id="IPR032466">
    <property type="entry name" value="Metal_Hydrolase"/>
</dbReference>
<gene>
    <name evidence="2" type="ORF">EVA68_02120</name>
</gene>
<accession>A0A520S464</accession>
<dbReference type="AlphaFoldDB" id="A0A520S464"/>
<comment type="caution">
    <text evidence="2">The sequence shown here is derived from an EMBL/GenBank/DDBJ whole genome shotgun (WGS) entry which is preliminary data.</text>
</comment>
<dbReference type="Gene3D" id="3.20.20.140">
    <property type="entry name" value="Metal-dependent hydrolases"/>
    <property type="match status" value="1"/>
</dbReference>
<sequence>MVHDIVIRNGSIVDGTGAEPVRGDLAIDGSSITAMGEVETKGKKEIDADGHLVTPGFIDLHTHLDAQIGWDPLMTPVSWHGVSTALLGNCGVTFAPCKPKDRELLAGMMETVEDIPKQAILSGLPWSWEDYGGYLDAITELKPSLNMAGMVGHCAVRFYVMGERAVEELATENEMKQMSQVVADSIDQGAFGFSTNRYEAHRLPDGRPIPGTFADPEELEIIGKEVGARNALMQAVGANEEVILKMSRASNNRILFSGGGTNEPGSGKRIAGWLDSFCEGRDITSITQVRGSGLMFGLQGMLPFQGEAWDTLREKDLAGRIASLNQEDIVKRLIEDGKQETWVTLDRIYYQGNGDTPKYTANIQDNLAALAEKNGESPAEMFIRISRESEGRALFTWRMFNQDLDELGELFKSKNMYPSLGDAGAHVSQFIDAGWSTFTLSHWMREKKLYTIGEGIRRMTSGPARIVGLSDRGVLRPGMRADVNVIDFDNITELHPEMAHDFPGGAPRYIQKARGYKATLINGQINLVDDELTGVQAGEVLRHRS</sequence>
<dbReference type="SUPFAM" id="SSF51338">
    <property type="entry name" value="Composite domain of metallo-dependent hydrolases"/>
    <property type="match status" value="1"/>
</dbReference>
<dbReference type="GO" id="GO:0016812">
    <property type="term" value="F:hydrolase activity, acting on carbon-nitrogen (but not peptide) bonds, in cyclic amides"/>
    <property type="evidence" value="ECO:0007669"/>
    <property type="project" value="TreeGrafter"/>
</dbReference>
<dbReference type="EMBL" id="SHAG01000004">
    <property type="protein sequence ID" value="RZO77226.1"/>
    <property type="molecule type" value="Genomic_DNA"/>
</dbReference>
<dbReference type="SUPFAM" id="SSF51556">
    <property type="entry name" value="Metallo-dependent hydrolases"/>
    <property type="match status" value="1"/>
</dbReference>
<dbReference type="InterPro" id="IPR011059">
    <property type="entry name" value="Metal-dep_hydrolase_composite"/>
</dbReference>
<reference evidence="2 3" key="1">
    <citation type="submission" date="2019-02" db="EMBL/GenBank/DDBJ databases">
        <title>Prokaryotic population dynamics and viral predation in marine succession experiment using metagenomics: the confinement effect.</title>
        <authorList>
            <person name="Haro-Moreno J.M."/>
            <person name="Rodriguez-Valera F."/>
            <person name="Lopez-Perez M."/>
        </authorList>
    </citation>
    <scope>NUCLEOTIDE SEQUENCE [LARGE SCALE GENOMIC DNA]</scope>
    <source>
        <strain evidence="2">MED-G157</strain>
    </source>
</reference>
<protein>
    <submittedName>
        <fullName evidence="2">Amidohydrolase</fullName>
    </submittedName>
</protein>
<feature type="domain" description="Amidohydrolase 3" evidence="1">
    <location>
        <begin position="44"/>
        <end position="205"/>
    </location>
</feature>
<proteinExistence type="predicted"/>